<gene>
    <name evidence="1" type="ORF">JS521_00290</name>
</gene>
<dbReference type="RefSeq" id="WP_205080692.1">
    <property type="nucleotide sequence ID" value="NZ_JAFEUF010000001.1"/>
</dbReference>
<proteinExistence type="predicted"/>
<comment type="caution">
    <text evidence="1">The sequence shown here is derived from an EMBL/GenBank/DDBJ whole genome shotgun (WGS) entry which is preliminary data.</text>
</comment>
<reference evidence="1 2" key="1">
    <citation type="submission" date="2021-02" db="EMBL/GenBank/DDBJ databases">
        <title>Genome Streptomyces sp. RHZ10.</title>
        <authorList>
            <person name="Besaury L."/>
        </authorList>
    </citation>
    <scope>NUCLEOTIDE SEQUENCE [LARGE SCALE GENOMIC DNA]</scope>
    <source>
        <strain evidence="1 2">RHZ10</strain>
    </source>
</reference>
<dbReference type="InterPro" id="IPR059216">
    <property type="entry name" value="LeuA_carph_isopro_dom"/>
</dbReference>
<dbReference type="NCBIfam" id="NF046037">
    <property type="entry name" value="carphisopro"/>
    <property type="match status" value="1"/>
</dbReference>
<accession>A0ABS2HS80</accession>
<evidence type="ECO:0000313" key="2">
    <source>
        <dbReference type="Proteomes" id="UP000712045"/>
    </source>
</evidence>
<name>A0ABS2HS80_9ACTN</name>
<sequence length="481" mass="51614">MGQQAGGPNAALSRCLDELGWSPKALARKLNRVFGAGTVAESAPYHWRDGGSLPRSPLPMMAAYVLSQELGRAVSVAELWQGRAGDSSALVPADTDLARPWTVQGMEAIVEDWVMGGLVDRRRFLAISGAGLLAIVAQYLDGTAGRGQYTSRMAPPPGADPLVDQVEQHLPMLQLLDDEHGGARHLPYVGAQFRAVGLLIHEGGHPPAVASRLIRALAEIGQLAGWMAFDAADHGLAQRYFATALRAAHQVNDLPLCAHILGDLSFQAASRGHPADAIALGEAARRASEAAPPAARASVLSRLAYAYAAAGRDNDFAHTRGSARELIAGRDGSREEPRWMYFLTDNHLDCQAGYGFVQMGRARQKEDGGTKGRRFLAQGTEMLRSGAYDVPRGDPSQRRAMFEGAWLALGHSAYGDLEAACEIGQIAADRLDAVRSPRSAALLHQLAADLRRRQRNPHVRSFLPVLEDALARHAPSTPPGR</sequence>
<keyword evidence="2" id="KW-1185">Reference proteome</keyword>
<organism evidence="1 2">
    <name type="scientific">Streptomyces durocortorensis</name>
    <dbReference type="NCBI Taxonomy" id="2811104"/>
    <lineage>
        <taxon>Bacteria</taxon>
        <taxon>Bacillati</taxon>
        <taxon>Actinomycetota</taxon>
        <taxon>Actinomycetes</taxon>
        <taxon>Kitasatosporales</taxon>
        <taxon>Streptomycetaceae</taxon>
        <taxon>Streptomyces</taxon>
    </lineage>
</organism>
<evidence type="ECO:0000313" key="1">
    <source>
        <dbReference type="EMBL" id="MBM7052368.1"/>
    </source>
</evidence>
<protein>
    <submittedName>
        <fullName evidence="1">Transcriptional regulator</fullName>
    </submittedName>
</protein>
<dbReference type="EMBL" id="JAFEUF010000001">
    <property type="protein sequence ID" value="MBM7052368.1"/>
    <property type="molecule type" value="Genomic_DNA"/>
</dbReference>
<dbReference type="Proteomes" id="UP000712045">
    <property type="component" value="Unassembled WGS sequence"/>
</dbReference>